<dbReference type="Pfam" id="PF08501">
    <property type="entry name" value="Shikimate_dh_N"/>
    <property type="match status" value="1"/>
</dbReference>
<feature type="domain" description="Shikimate dehydrogenase substrate binding N-terminal" evidence="3">
    <location>
        <begin position="5"/>
        <end position="88"/>
    </location>
</feature>
<dbReference type="Gene3D" id="3.40.50.10860">
    <property type="entry name" value="Leucine Dehydrogenase, chain A, domain 1"/>
    <property type="match status" value="1"/>
</dbReference>
<evidence type="ECO:0000313" key="5">
    <source>
        <dbReference type="EMBL" id="MBB4691310.1"/>
    </source>
</evidence>
<dbReference type="NCBIfam" id="NF009201">
    <property type="entry name" value="PRK12549.1"/>
    <property type="match status" value="1"/>
</dbReference>
<evidence type="ECO:0000256" key="1">
    <source>
        <dbReference type="ARBA" id="ARBA00004871"/>
    </source>
</evidence>
<dbReference type="PANTHER" id="PTHR21089">
    <property type="entry name" value="SHIKIMATE DEHYDROGENASE"/>
    <property type="match status" value="1"/>
</dbReference>
<evidence type="ECO:0000259" key="4">
    <source>
        <dbReference type="Pfam" id="PF18317"/>
    </source>
</evidence>
<dbReference type="GO" id="GO:0009073">
    <property type="term" value="P:aromatic amino acid family biosynthetic process"/>
    <property type="evidence" value="ECO:0007669"/>
    <property type="project" value="UniProtKB-KW"/>
</dbReference>
<comment type="caution">
    <text evidence="5">The sequence shown here is derived from an EMBL/GenBank/DDBJ whole genome shotgun (WGS) entry which is preliminary data.</text>
</comment>
<dbReference type="GO" id="GO:0050661">
    <property type="term" value="F:NADP binding"/>
    <property type="evidence" value="ECO:0007669"/>
    <property type="project" value="TreeGrafter"/>
</dbReference>
<feature type="domain" description="SDH C-terminal" evidence="4">
    <location>
        <begin position="232"/>
        <end position="259"/>
    </location>
</feature>
<dbReference type="Pfam" id="PF18317">
    <property type="entry name" value="SDH_C"/>
    <property type="match status" value="1"/>
</dbReference>
<accession>A0A7W7CQ92</accession>
<dbReference type="SUPFAM" id="SSF51735">
    <property type="entry name" value="NAD(P)-binding Rossmann-fold domains"/>
    <property type="match status" value="1"/>
</dbReference>
<comment type="pathway">
    <text evidence="1">Metabolic intermediate biosynthesis; chorismate biosynthesis; chorismate from D-erythrose 4-phosphate and phosphoenolpyruvate: step 4/7.</text>
</comment>
<dbReference type="SUPFAM" id="SSF53223">
    <property type="entry name" value="Aminoacid dehydrogenase-like, N-terminal domain"/>
    <property type="match status" value="1"/>
</dbReference>
<dbReference type="InterPro" id="IPR041121">
    <property type="entry name" value="SDH_C"/>
</dbReference>
<dbReference type="Proteomes" id="UP000542742">
    <property type="component" value="Unassembled WGS sequence"/>
</dbReference>
<protein>
    <submittedName>
        <fullName evidence="5">Shikimate dehydrogenase</fullName>
        <ecNumber evidence="5">1.1.1.25</ecNumber>
    </submittedName>
</protein>
<reference evidence="5 6" key="1">
    <citation type="submission" date="2020-08" db="EMBL/GenBank/DDBJ databases">
        <title>Sequencing the genomes of 1000 actinobacteria strains.</title>
        <authorList>
            <person name="Klenk H.-P."/>
        </authorList>
    </citation>
    <scope>NUCLEOTIDE SEQUENCE [LARGE SCALE GENOMIC DNA]</scope>
    <source>
        <strain evidence="5 6">DSM 45518</strain>
    </source>
</reference>
<evidence type="ECO:0000259" key="3">
    <source>
        <dbReference type="Pfam" id="PF08501"/>
    </source>
</evidence>
<dbReference type="InterPro" id="IPR036291">
    <property type="entry name" value="NAD(P)-bd_dom_sf"/>
</dbReference>
<dbReference type="GO" id="GO:0004764">
    <property type="term" value="F:shikimate 3-dehydrogenase (NADP+) activity"/>
    <property type="evidence" value="ECO:0007669"/>
    <property type="project" value="UniProtKB-EC"/>
</dbReference>
<proteinExistence type="predicted"/>
<dbReference type="Gene3D" id="3.40.50.720">
    <property type="entry name" value="NAD(P)-binding Rossmann-like Domain"/>
    <property type="match status" value="1"/>
</dbReference>
<dbReference type="AlphaFoldDB" id="A0A7W7CQ92"/>
<dbReference type="PANTHER" id="PTHR21089:SF1">
    <property type="entry name" value="BIFUNCTIONAL 3-DEHYDROQUINATE DEHYDRATASE_SHIKIMATE DEHYDROGENASE, CHLOROPLASTIC"/>
    <property type="match status" value="1"/>
</dbReference>
<organism evidence="5 6">
    <name type="scientific">Paractinoplanes abujensis</name>
    <dbReference type="NCBI Taxonomy" id="882441"/>
    <lineage>
        <taxon>Bacteria</taxon>
        <taxon>Bacillati</taxon>
        <taxon>Actinomycetota</taxon>
        <taxon>Actinomycetes</taxon>
        <taxon>Micromonosporales</taxon>
        <taxon>Micromonosporaceae</taxon>
        <taxon>Paractinoplanes</taxon>
    </lineage>
</organism>
<dbReference type="RefSeq" id="WP_184950140.1">
    <property type="nucleotide sequence ID" value="NZ_BOMC01000006.1"/>
</dbReference>
<name>A0A7W7CQ92_9ACTN</name>
<evidence type="ECO:0000313" key="6">
    <source>
        <dbReference type="Proteomes" id="UP000542742"/>
    </source>
</evidence>
<dbReference type="EC" id="1.1.1.25" evidence="5"/>
<dbReference type="EMBL" id="JACHMF010000001">
    <property type="protein sequence ID" value="MBB4691310.1"/>
    <property type="molecule type" value="Genomic_DNA"/>
</dbReference>
<keyword evidence="5" id="KW-0560">Oxidoreductase</keyword>
<dbReference type="InterPro" id="IPR013708">
    <property type="entry name" value="Shikimate_DH-bd_N"/>
</dbReference>
<dbReference type="GO" id="GO:0005829">
    <property type="term" value="C:cytosol"/>
    <property type="evidence" value="ECO:0007669"/>
    <property type="project" value="TreeGrafter"/>
</dbReference>
<dbReference type="GO" id="GO:0019632">
    <property type="term" value="P:shikimate metabolic process"/>
    <property type="evidence" value="ECO:0007669"/>
    <property type="project" value="TreeGrafter"/>
</dbReference>
<gene>
    <name evidence="5" type="ORF">BKA14_001458</name>
</gene>
<keyword evidence="6" id="KW-1185">Reference proteome</keyword>
<sequence>MRCGLIGAGIGTSLSPALHEEEGRRQGLDLTYELFDTADPHGLRSVLDEAERAGFAGVNITHPFKQRVIELVDDLSQQARAIGAVNTVVFRGGRRQGHNTDAYGFAAAYQSKVSGNVVQLGAGGAGAATAHVLRGMDAIEHLTVVDPDRGRREKLISRGLSVVGPDDLPAVMRTADGLVNATPVGMKEHPGMPLAPELLHRGLWVVDIVYMPVVTPLLAAARDRGLRATGGTAMCAYQAAAAFELLTGRTPDTARMLRHLDAVLACKGAPDAPVAPHGKDH</sequence>
<dbReference type="InterPro" id="IPR022893">
    <property type="entry name" value="Shikimate_DH_fam"/>
</dbReference>
<dbReference type="GO" id="GO:0009423">
    <property type="term" value="P:chorismate biosynthetic process"/>
    <property type="evidence" value="ECO:0007669"/>
    <property type="project" value="TreeGrafter"/>
</dbReference>
<keyword evidence="2" id="KW-0028">Amino-acid biosynthesis</keyword>
<dbReference type="InterPro" id="IPR046346">
    <property type="entry name" value="Aminoacid_DH-like_N_sf"/>
</dbReference>
<evidence type="ECO:0000256" key="2">
    <source>
        <dbReference type="ARBA" id="ARBA00023141"/>
    </source>
</evidence>
<keyword evidence="2" id="KW-0057">Aromatic amino acid biosynthesis</keyword>